<feature type="compositionally biased region" description="Gly residues" evidence="1">
    <location>
        <begin position="121"/>
        <end position="131"/>
    </location>
</feature>
<dbReference type="FunFam" id="3.30.700.20:FF:000001">
    <property type="entry name" value="AMME syndrome candidate gene 1"/>
    <property type="match status" value="1"/>
</dbReference>
<name>A0A8C3JEB5_9CHAR</name>
<keyword evidence="5" id="KW-1185">Reference proteome</keyword>
<dbReference type="SUPFAM" id="SSF143447">
    <property type="entry name" value="AMMECR1-like"/>
    <property type="match status" value="1"/>
</dbReference>
<evidence type="ECO:0000259" key="3">
    <source>
        <dbReference type="PROSITE" id="PS51112"/>
    </source>
</evidence>
<dbReference type="NCBIfam" id="TIGR00296">
    <property type="entry name" value="TIGR00296 family protein"/>
    <property type="match status" value="1"/>
</dbReference>
<feature type="compositionally biased region" description="Basic residues" evidence="1">
    <location>
        <begin position="38"/>
        <end position="47"/>
    </location>
</feature>
<dbReference type="AlphaFoldDB" id="A0A8C3JEB5"/>
<evidence type="ECO:0000256" key="1">
    <source>
        <dbReference type="SAM" id="MobiDB-lite"/>
    </source>
</evidence>
<feature type="compositionally biased region" description="Gly residues" evidence="1">
    <location>
        <begin position="179"/>
        <end position="200"/>
    </location>
</feature>
<evidence type="ECO:0000313" key="4">
    <source>
        <dbReference type="Ensembl" id="ENSCPGP00000006464.1"/>
    </source>
</evidence>
<feature type="domain" description="AMMECR1" evidence="3">
    <location>
        <begin position="259"/>
        <end position="453"/>
    </location>
</feature>
<dbReference type="InterPro" id="IPR036071">
    <property type="entry name" value="AMMECR1_dom_sf"/>
</dbReference>
<dbReference type="InterPro" id="IPR023473">
    <property type="entry name" value="AMMECR1"/>
</dbReference>
<evidence type="ECO:0000313" key="5">
    <source>
        <dbReference type="Proteomes" id="UP000694419"/>
    </source>
</evidence>
<sequence length="498" mass="52803">MRLQRSSGLWVYFYFVLFYYFILARGVELLHFLGRRRRKSTGGKARRGGSACGGEGKGRQGPAAAATPAGSAAPSAPALSARAAHRVALTQLSLSFSPLHLPLPLVPHSFFPPSRPLPVAGGAGPAGGGAGRRTSPGRSAGPPAMGRKRCVGGDGSKMAAGCCGVKKQKLSSSPPSGSAGPGGGGSGSHCGGAAAAGGEPGALPPPGGPRLNGLGGLAGGAAGCALSPPLPPSCGGGPAGLSPPAASLLSSPGAGSGGPGCRKMVVSAEMCCFCFDVLYCHLYGYQPPRSPRFTNDPYPLFVTWKIGRDKRLRGCIGTFSAMNLHSGLREYTLTSALKDSRFPPMTRDELPRLFCSVSLLTNFEDVCDYMDWEVGVHGIRIEFINEKGSKRTATYLPEVAKEQGWDHIQTIDSLLRKGGYKAPITNEFRKTIKLTRYRSEKMTMSYTEYLAHRQHHHFQNGSSHVAINMIFRSSTYSRHGKADIQMLFLDEEKQLHVR</sequence>
<keyword evidence="2" id="KW-0472">Membrane</keyword>
<dbReference type="Ensembl" id="ENSCPGT00000007114.1">
    <property type="protein sequence ID" value="ENSCPGP00000006464.1"/>
    <property type="gene ID" value="ENSCPGG00000004642.1"/>
</dbReference>
<reference evidence="4" key="1">
    <citation type="submission" date="2025-08" db="UniProtKB">
        <authorList>
            <consortium name="Ensembl"/>
        </authorList>
    </citation>
    <scope>IDENTIFICATION</scope>
</reference>
<dbReference type="PANTHER" id="PTHR13016:SF2">
    <property type="entry name" value="NUCLEAR PROTEIN AMMECR1"/>
    <property type="match status" value="1"/>
</dbReference>
<feature type="compositionally biased region" description="Low complexity" evidence="1">
    <location>
        <begin position="62"/>
        <end position="77"/>
    </location>
</feature>
<feature type="compositionally biased region" description="Low complexity" evidence="1">
    <location>
        <begin position="132"/>
        <end position="143"/>
    </location>
</feature>
<evidence type="ECO:0000256" key="2">
    <source>
        <dbReference type="SAM" id="Phobius"/>
    </source>
</evidence>
<feature type="transmembrane region" description="Helical" evidence="2">
    <location>
        <begin position="12"/>
        <end position="34"/>
    </location>
</feature>
<dbReference type="Gene3D" id="3.30.700.20">
    <property type="entry name" value="Hypothetical protein ph0010, domain 1"/>
    <property type="match status" value="1"/>
</dbReference>
<feature type="region of interest" description="Disordered" evidence="1">
    <location>
        <begin position="38"/>
        <end position="77"/>
    </location>
</feature>
<keyword evidence="2" id="KW-0812">Transmembrane</keyword>
<organism evidence="4 5">
    <name type="scientific">Calidris pygmaea</name>
    <name type="common">Spoon-billed sandpiper</name>
    <dbReference type="NCBI Taxonomy" id="425635"/>
    <lineage>
        <taxon>Eukaryota</taxon>
        <taxon>Metazoa</taxon>
        <taxon>Chordata</taxon>
        <taxon>Craniata</taxon>
        <taxon>Vertebrata</taxon>
        <taxon>Euteleostomi</taxon>
        <taxon>Archelosauria</taxon>
        <taxon>Archosauria</taxon>
        <taxon>Dinosauria</taxon>
        <taxon>Saurischia</taxon>
        <taxon>Theropoda</taxon>
        <taxon>Coelurosauria</taxon>
        <taxon>Aves</taxon>
        <taxon>Neognathae</taxon>
        <taxon>Neoaves</taxon>
        <taxon>Charadriiformes</taxon>
        <taxon>Scolopacidae</taxon>
        <taxon>Calidris</taxon>
    </lineage>
</organism>
<dbReference type="InterPro" id="IPR002733">
    <property type="entry name" value="AMMECR1_domain"/>
</dbReference>
<dbReference type="PANTHER" id="PTHR13016">
    <property type="entry name" value="AMMECR1 HOMOLOG"/>
    <property type="match status" value="1"/>
</dbReference>
<dbReference type="Pfam" id="PF01871">
    <property type="entry name" value="AMMECR1"/>
    <property type="match status" value="1"/>
</dbReference>
<feature type="region of interest" description="Disordered" evidence="1">
    <location>
        <begin position="166"/>
        <end position="211"/>
    </location>
</feature>
<accession>A0A8C3JEB5</accession>
<reference evidence="4" key="2">
    <citation type="submission" date="2025-09" db="UniProtKB">
        <authorList>
            <consortium name="Ensembl"/>
        </authorList>
    </citation>
    <scope>IDENTIFICATION</scope>
</reference>
<protein>
    <submittedName>
        <fullName evidence="4">AMMECR nuclear protein 1</fullName>
    </submittedName>
</protein>
<dbReference type="Proteomes" id="UP000694419">
    <property type="component" value="Unplaced"/>
</dbReference>
<feature type="region of interest" description="Disordered" evidence="1">
    <location>
        <begin position="117"/>
        <end position="151"/>
    </location>
</feature>
<dbReference type="PROSITE" id="PS51112">
    <property type="entry name" value="AMMECR1"/>
    <property type="match status" value="1"/>
</dbReference>
<dbReference type="InterPro" id="IPR027485">
    <property type="entry name" value="AMMECR1_N"/>
</dbReference>
<proteinExistence type="predicted"/>
<keyword evidence="2" id="KW-1133">Transmembrane helix</keyword>
<dbReference type="GO" id="GO:0005634">
    <property type="term" value="C:nucleus"/>
    <property type="evidence" value="ECO:0007669"/>
    <property type="project" value="TreeGrafter"/>
</dbReference>